<dbReference type="InterPro" id="IPR012337">
    <property type="entry name" value="RNaseH-like_sf"/>
</dbReference>
<keyword evidence="2" id="KW-0540">Nuclease</keyword>
<dbReference type="Gene3D" id="3.30.420.10">
    <property type="entry name" value="Ribonuclease H-like superfamily/Ribonuclease H"/>
    <property type="match status" value="2"/>
</dbReference>
<evidence type="ECO:0000256" key="5">
    <source>
        <dbReference type="ARBA" id="ARBA00022839"/>
    </source>
</evidence>
<keyword evidence="6" id="KW-0460">Magnesium</keyword>
<comment type="cofactor">
    <cofactor evidence="1">
        <name>Mg(2+)</name>
        <dbReference type="ChEBI" id="CHEBI:18420"/>
    </cofactor>
</comment>
<dbReference type="GO" id="GO:0006308">
    <property type="term" value="P:DNA catabolic process"/>
    <property type="evidence" value="ECO:0007669"/>
    <property type="project" value="TreeGrafter"/>
</dbReference>
<dbReference type="EMBL" id="JABEBT010000119">
    <property type="protein sequence ID" value="KAF7631084.1"/>
    <property type="molecule type" value="Genomic_DNA"/>
</dbReference>
<proteinExistence type="predicted"/>
<dbReference type="SUPFAM" id="SSF53098">
    <property type="entry name" value="Ribonuclease H-like"/>
    <property type="match status" value="1"/>
</dbReference>
<evidence type="ECO:0000256" key="3">
    <source>
        <dbReference type="ARBA" id="ARBA00022723"/>
    </source>
</evidence>
<dbReference type="PANTHER" id="PTHR13058:SF19">
    <property type="entry name" value="LD40940P"/>
    <property type="match status" value="1"/>
</dbReference>
<protein>
    <recommendedName>
        <fullName evidence="9">Exonuclease domain-containing protein</fullName>
    </recommendedName>
</protein>
<keyword evidence="3" id="KW-0479">Metal-binding</keyword>
<evidence type="ECO:0000256" key="2">
    <source>
        <dbReference type="ARBA" id="ARBA00022722"/>
    </source>
</evidence>
<keyword evidence="5" id="KW-0269">Exonuclease</keyword>
<dbReference type="GO" id="GO:0046872">
    <property type="term" value="F:metal ion binding"/>
    <property type="evidence" value="ECO:0007669"/>
    <property type="project" value="UniProtKB-KW"/>
</dbReference>
<evidence type="ECO:0000313" key="7">
    <source>
        <dbReference type="EMBL" id="KAF7631084.1"/>
    </source>
</evidence>
<dbReference type="OrthoDB" id="10250935at2759"/>
<evidence type="ECO:0000313" key="8">
    <source>
        <dbReference type="Proteomes" id="UP000605970"/>
    </source>
</evidence>
<dbReference type="Proteomes" id="UP000605970">
    <property type="component" value="Unassembled WGS sequence"/>
</dbReference>
<dbReference type="GO" id="GO:0003676">
    <property type="term" value="F:nucleic acid binding"/>
    <property type="evidence" value="ECO:0007669"/>
    <property type="project" value="InterPro"/>
</dbReference>
<keyword evidence="4" id="KW-0378">Hydrolase</keyword>
<accession>A0A8S9ZF44</accession>
<evidence type="ECO:0000256" key="4">
    <source>
        <dbReference type="ARBA" id="ARBA00022801"/>
    </source>
</evidence>
<keyword evidence="8" id="KW-1185">Reference proteome</keyword>
<dbReference type="AlphaFoldDB" id="A0A8S9ZF44"/>
<reference evidence="7" key="1">
    <citation type="journal article" date="2020" name="Ecol. Evol.">
        <title>Genome structure and content of the rice root-knot nematode (Meloidogyne graminicola).</title>
        <authorList>
            <person name="Phan N.T."/>
            <person name="Danchin E.G.J."/>
            <person name="Klopp C."/>
            <person name="Perfus-Barbeoch L."/>
            <person name="Kozlowski D.K."/>
            <person name="Koutsovoulos G.D."/>
            <person name="Lopez-Roques C."/>
            <person name="Bouchez O."/>
            <person name="Zahm M."/>
            <person name="Besnard G."/>
            <person name="Bellafiore S."/>
        </authorList>
    </citation>
    <scope>NUCLEOTIDE SEQUENCE</scope>
    <source>
        <strain evidence="7">VN-18</strain>
    </source>
</reference>
<dbReference type="PANTHER" id="PTHR13058">
    <property type="entry name" value="THREE PRIME REPAIR EXONUCLEASE 1, 2"/>
    <property type="match status" value="1"/>
</dbReference>
<comment type="caution">
    <text evidence="7">The sequence shown here is derived from an EMBL/GenBank/DDBJ whole genome shotgun (WGS) entry which is preliminary data.</text>
</comment>
<evidence type="ECO:0000256" key="1">
    <source>
        <dbReference type="ARBA" id="ARBA00001946"/>
    </source>
</evidence>
<dbReference type="GO" id="GO:0008296">
    <property type="term" value="F:3'-5'-DNA exonuclease activity"/>
    <property type="evidence" value="ECO:0007669"/>
    <property type="project" value="TreeGrafter"/>
</dbReference>
<dbReference type="InterPro" id="IPR036397">
    <property type="entry name" value="RNaseH_sf"/>
</dbReference>
<organism evidence="7 8">
    <name type="scientific">Meloidogyne graminicola</name>
    <dbReference type="NCBI Taxonomy" id="189291"/>
    <lineage>
        <taxon>Eukaryota</taxon>
        <taxon>Metazoa</taxon>
        <taxon>Ecdysozoa</taxon>
        <taxon>Nematoda</taxon>
        <taxon>Chromadorea</taxon>
        <taxon>Rhabditida</taxon>
        <taxon>Tylenchina</taxon>
        <taxon>Tylenchomorpha</taxon>
        <taxon>Tylenchoidea</taxon>
        <taxon>Meloidogynidae</taxon>
        <taxon>Meloidogyninae</taxon>
        <taxon>Meloidogyne</taxon>
    </lineage>
</organism>
<evidence type="ECO:0008006" key="9">
    <source>
        <dbReference type="Google" id="ProtNLM"/>
    </source>
</evidence>
<sequence length="306" mass="35596">MEQTKTLIFMDLETTGLFDDNYSNPLINSAPPNDDLTRRLENIIRSDSRRRPHITEISFVSIPSKLFKEAAKQLNTELVLRNSQPIDFHIPVITNIQTRQINPQLNNSEWANYEILRRTKPDVFTQSNEADDEIIEISEIIINKKTTDNLEDIIIAPPNELQRTPDKNRIDIEYITRKSPKRCLFGNNTINRKSHPQTPVTFMKTSNWSPAKRRRINPQFFERNREGNWDFNSHQAKRESSGRGKRTLEALQQRFFIKGLFTSHRAQGDAEALLQCCLAYGEDFISYIDKNKALFPINSFLENSNL</sequence>
<evidence type="ECO:0000256" key="6">
    <source>
        <dbReference type="ARBA" id="ARBA00022842"/>
    </source>
</evidence>
<name>A0A8S9ZF44_9BILA</name>
<gene>
    <name evidence="7" type="ORF">Mgra_00008674</name>
</gene>
<dbReference type="InterPro" id="IPR040393">
    <property type="entry name" value="TREX1/2"/>
</dbReference>
<dbReference type="GO" id="GO:0005737">
    <property type="term" value="C:cytoplasm"/>
    <property type="evidence" value="ECO:0007669"/>
    <property type="project" value="TreeGrafter"/>
</dbReference>